<name>A0ABR9AZH7_9BACL</name>
<evidence type="ECO:0000313" key="2">
    <source>
        <dbReference type="Proteomes" id="UP000634529"/>
    </source>
</evidence>
<dbReference type="Gene3D" id="1.10.287.1100">
    <property type="entry name" value="Sporulation inhibitor A"/>
    <property type="match status" value="1"/>
</dbReference>
<dbReference type="InterPro" id="IPR015064">
    <property type="entry name" value="Sda"/>
</dbReference>
<sequence>MALLSDEMLFESYSQAVRLQLDEEFIALLLAEMQRRRFRPTIPQYH</sequence>
<dbReference type="Pfam" id="PF08970">
    <property type="entry name" value="Sda"/>
    <property type="match status" value="1"/>
</dbReference>
<dbReference type="Proteomes" id="UP000634529">
    <property type="component" value="Unassembled WGS sequence"/>
</dbReference>
<proteinExistence type="predicted"/>
<gene>
    <name evidence="1" type="primary">sda</name>
    <name evidence="1" type="ORF">IFO66_12385</name>
</gene>
<dbReference type="InterPro" id="IPR036916">
    <property type="entry name" value="Sda_sf"/>
</dbReference>
<keyword evidence="2" id="KW-1185">Reference proteome</keyword>
<reference evidence="1 2" key="1">
    <citation type="submission" date="2020-09" db="EMBL/GenBank/DDBJ databases">
        <title>Paenibacillus sp. CAU 1523 isolated from sand of Haeundae Beach.</title>
        <authorList>
            <person name="Kim W."/>
        </authorList>
    </citation>
    <scope>NUCLEOTIDE SEQUENCE [LARGE SCALE GENOMIC DNA]</scope>
    <source>
        <strain evidence="1 2">CAU 1523</strain>
    </source>
</reference>
<dbReference type="GO" id="GO:0004860">
    <property type="term" value="F:protein kinase inhibitor activity"/>
    <property type="evidence" value="ECO:0007669"/>
    <property type="project" value="UniProtKB-KW"/>
</dbReference>
<evidence type="ECO:0000313" key="1">
    <source>
        <dbReference type="EMBL" id="MBD8499103.1"/>
    </source>
</evidence>
<organism evidence="1 2">
    <name type="scientific">Paenibacillus arenosi</name>
    <dbReference type="NCBI Taxonomy" id="2774142"/>
    <lineage>
        <taxon>Bacteria</taxon>
        <taxon>Bacillati</taxon>
        <taxon>Bacillota</taxon>
        <taxon>Bacilli</taxon>
        <taxon>Bacillales</taxon>
        <taxon>Paenibacillaceae</taxon>
        <taxon>Paenibacillus</taxon>
    </lineage>
</organism>
<dbReference type="SUPFAM" id="SSF100985">
    <property type="entry name" value="Sporulation inhibitor Sda"/>
    <property type="match status" value="1"/>
</dbReference>
<protein>
    <submittedName>
        <fullName evidence="1">Sporulation histidine kinase inhibitor Sda</fullName>
    </submittedName>
</protein>
<accession>A0ABR9AZH7</accession>
<keyword evidence="1" id="KW-0649">Protein kinase inhibitor</keyword>
<comment type="caution">
    <text evidence="1">The sequence shown here is derived from an EMBL/GenBank/DDBJ whole genome shotgun (WGS) entry which is preliminary data.</text>
</comment>
<dbReference type="RefSeq" id="WP_192025528.1">
    <property type="nucleotide sequence ID" value="NZ_JACYTN010000008.1"/>
</dbReference>
<dbReference type="EMBL" id="JACYTN010000008">
    <property type="protein sequence ID" value="MBD8499103.1"/>
    <property type="molecule type" value="Genomic_DNA"/>
</dbReference>